<dbReference type="PANTHER" id="PTHR43280:SF2">
    <property type="entry name" value="HTH-TYPE TRANSCRIPTIONAL REGULATOR EXSA"/>
    <property type="match status" value="1"/>
</dbReference>
<organism evidence="5 6">
    <name type="scientific">Halobacillus litoralis</name>
    <dbReference type="NCBI Taxonomy" id="45668"/>
    <lineage>
        <taxon>Bacteria</taxon>
        <taxon>Bacillati</taxon>
        <taxon>Bacillota</taxon>
        <taxon>Bacilli</taxon>
        <taxon>Bacillales</taxon>
        <taxon>Bacillaceae</taxon>
        <taxon>Halobacillus</taxon>
    </lineage>
</organism>
<keyword evidence="2" id="KW-0238">DNA-binding</keyword>
<dbReference type="InterPro" id="IPR020449">
    <property type="entry name" value="Tscrpt_reg_AraC-type_HTH"/>
</dbReference>
<sequence length="399" mass="46656">MMVTNYELINLLKDCSISLQTPVLLINHKNKLIYYFPDSFQKPPKVLRDLHKQYIEESRKLPYTLQTFADPYDQQLFLYPLKNQKGQELVIGIGPFLQHEIGRKQVKMHLVVNKLNLSYEGQFIQYFEQLPIMNQVQISSIERLLHMLLPKKNHEKEASVREEPEMRKRYQAYTQTQPSYSEAVASKQAFLQLFKKGDDHAIDAYQSYKKHSISINEDVRASKNQLIRLVTELSWVCEELGAQVDEVQSLSDFYVNFLETKEKIDELQALEINILRSFLERARKLEDLPQHSPLVGRAQRYIFQNLTNDLTLKDIADSLNVNPNYLSGVFTRETGISLTHFINQQRIKEAKELLCISHHSLMEISILLGYNSQSYFTRVFKSVEGIGPKEFRQKYRASE</sequence>
<dbReference type="GO" id="GO:0043565">
    <property type="term" value="F:sequence-specific DNA binding"/>
    <property type="evidence" value="ECO:0007669"/>
    <property type="project" value="InterPro"/>
</dbReference>
<dbReference type="EMBL" id="CP026118">
    <property type="protein sequence ID" value="QAS53403.1"/>
    <property type="molecule type" value="Genomic_DNA"/>
</dbReference>
<evidence type="ECO:0000256" key="3">
    <source>
        <dbReference type="ARBA" id="ARBA00023163"/>
    </source>
</evidence>
<keyword evidence="3" id="KW-0804">Transcription</keyword>
<dbReference type="KEGG" id="hli:HLI_14960"/>
<dbReference type="SUPFAM" id="SSF46689">
    <property type="entry name" value="Homeodomain-like"/>
    <property type="match status" value="2"/>
</dbReference>
<evidence type="ECO:0000256" key="2">
    <source>
        <dbReference type="ARBA" id="ARBA00023125"/>
    </source>
</evidence>
<dbReference type="Gene3D" id="1.10.10.60">
    <property type="entry name" value="Homeodomain-like"/>
    <property type="match status" value="2"/>
</dbReference>
<accession>A0A410MFC2</accession>
<gene>
    <name evidence="5" type="ORF">HLI_14960</name>
</gene>
<feature type="domain" description="HTH araC/xylS-type" evidence="4">
    <location>
        <begin position="296"/>
        <end position="394"/>
    </location>
</feature>
<evidence type="ECO:0000256" key="1">
    <source>
        <dbReference type="ARBA" id="ARBA00023015"/>
    </source>
</evidence>
<keyword evidence="1" id="KW-0805">Transcription regulation</keyword>
<evidence type="ECO:0000313" key="5">
    <source>
        <dbReference type="EMBL" id="QAS53403.1"/>
    </source>
</evidence>
<dbReference type="PROSITE" id="PS01124">
    <property type="entry name" value="HTH_ARAC_FAMILY_2"/>
    <property type="match status" value="1"/>
</dbReference>
<dbReference type="PRINTS" id="PR00032">
    <property type="entry name" value="HTHARAC"/>
</dbReference>
<proteinExistence type="predicted"/>
<evidence type="ECO:0000313" key="6">
    <source>
        <dbReference type="Proteomes" id="UP000287756"/>
    </source>
</evidence>
<protein>
    <recommendedName>
        <fullName evidence="4">HTH araC/xylS-type domain-containing protein</fullName>
    </recommendedName>
</protein>
<dbReference type="AlphaFoldDB" id="A0A410MFC2"/>
<evidence type="ECO:0000259" key="4">
    <source>
        <dbReference type="PROSITE" id="PS01124"/>
    </source>
</evidence>
<dbReference type="Proteomes" id="UP000287756">
    <property type="component" value="Chromosome"/>
</dbReference>
<dbReference type="SMART" id="SM00342">
    <property type="entry name" value="HTH_ARAC"/>
    <property type="match status" value="1"/>
</dbReference>
<dbReference type="PANTHER" id="PTHR43280">
    <property type="entry name" value="ARAC-FAMILY TRANSCRIPTIONAL REGULATOR"/>
    <property type="match status" value="1"/>
</dbReference>
<dbReference type="OrthoDB" id="247151at2"/>
<dbReference type="GO" id="GO:0003700">
    <property type="term" value="F:DNA-binding transcription factor activity"/>
    <property type="evidence" value="ECO:0007669"/>
    <property type="project" value="InterPro"/>
</dbReference>
<name>A0A410MFC2_9BACI</name>
<reference evidence="5 6" key="1">
    <citation type="submission" date="2018-01" db="EMBL/GenBank/DDBJ databases">
        <title>The whole genome sequencing and assembly of Halobacillus litoralis ERB031 strain.</title>
        <authorList>
            <person name="Lee S.-J."/>
            <person name="Park M.-K."/>
            <person name="Kim J.-Y."/>
            <person name="Lee Y.-J."/>
            <person name="Yi H."/>
            <person name="Bahn Y.-S."/>
            <person name="Kim J.F."/>
            <person name="Lee D.-W."/>
        </authorList>
    </citation>
    <scope>NUCLEOTIDE SEQUENCE [LARGE SCALE GENOMIC DNA]</scope>
    <source>
        <strain evidence="5 6">ERB 031</strain>
    </source>
</reference>
<dbReference type="InterPro" id="IPR009057">
    <property type="entry name" value="Homeodomain-like_sf"/>
</dbReference>
<dbReference type="InterPro" id="IPR018060">
    <property type="entry name" value="HTH_AraC"/>
</dbReference>
<dbReference type="Pfam" id="PF12833">
    <property type="entry name" value="HTH_18"/>
    <property type="match status" value="1"/>
</dbReference>